<keyword evidence="4 6" id="KW-1133">Transmembrane helix</keyword>
<feature type="transmembrane region" description="Helical" evidence="6">
    <location>
        <begin position="56"/>
        <end position="77"/>
    </location>
</feature>
<evidence type="ECO:0000313" key="9">
    <source>
        <dbReference type="Proteomes" id="UP000268084"/>
    </source>
</evidence>
<evidence type="ECO:0000256" key="5">
    <source>
        <dbReference type="ARBA" id="ARBA00023136"/>
    </source>
</evidence>
<evidence type="ECO:0000256" key="1">
    <source>
        <dbReference type="ARBA" id="ARBA00004651"/>
    </source>
</evidence>
<feature type="transmembrane region" description="Helical" evidence="6">
    <location>
        <begin position="113"/>
        <end position="131"/>
    </location>
</feature>
<dbReference type="AlphaFoldDB" id="A0A3G8ZVL0"/>
<evidence type="ECO:0000256" key="4">
    <source>
        <dbReference type="ARBA" id="ARBA00022989"/>
    </source>
</evidence>
<accession>A0A3G8ZVL0</accession>
<comment type="subcellular location">
    <subcellularLocation>
        <location evidence="1">Cell membrane</location>
        <topology evidence="1">Multi-pass membrane protein</topology>
    </subcellularLocation>
</comment>
<reference evidence="8 9" key="1">
    <citation type="submission" date="2018-11" db="EMBL/GenBank/DDBJ databases">
        <authorList>
            <person name="Da X."/>
        </authorList>
    </citation>
    <scope>NUCLEOTIDE SEQUENCE [LARGE SCALE GENOMIC DNA]</scope>
    <source>
        <strain evidence="8 9">S14-144</strain>
    </source>
</reference>
<dbReference type="PANTHER" id="PTHR40077">
    <property type="entry name" value="MEMBRANE PROTEIN-RELATED"/>
    <property type="match status" value="1"/>
</dbReference>
<dbReference type="EMBL" id="CP034170">
    <property type="protein sequence ID" value="AZI57711.1"/>
    <property type="molecule type" value="Genomic_DNA"/>
</dbReference>
<keyword evidence="3 6" id="KW-0812">Transmembrane</keyword>
<evidence type="ECO:0000259" key="7">
    <source>
        <dbReference type="Pfam" id="PF12823"/>
    </source>
</evidence>
<evidence type="ECO:0000256" key="6">
    <source>
        <dbReference type="SAM" id="Phobius"/>
    </source>
</evidence>
<dbReference type="InterPro" id="IPR023845">
    <property type="entry name" value="DUF3817_TM"/>
</dbReference>
<organism evidence="8 9">
    <name type="scientific">Nakamurella antarctica</name>
    <dbReference type="NCBI Taxonomy" id="1902245"/>
    <lineage>
        <taxon>Bacteria</taxon>
        <taxon>Bacillati</taxon>
        <taxon>Actinomycetota</taxon>
        <taxon>Actinomycetes</taxon>
        <taxon>Nakamurellales</taxon>
        <taxon>Nakamurellaceae</taxon>
        <taxon>Nakamurella</taxon>
    </lineage>
</organism>
<sequence>MKIMMTQNSLRTTARWPHSLNRTTVVPADLPASSPATPAHSRMTPKVATALQRFKILSIAESIALIILVVLIVLKYGFDKDVFPLWPQIHGLIFFVYFLLTLDLGFKARWKPLSTLLVILSGIIPLVSFWAERIVARKVNAGERL</sequence>
<dbReference type="OrthoDB" id="9342687at2"/>
<keyword evidence="5 6" id="KW-0472">Membrane</keyword>
<keyword evidence="9" id="KW-1185">Reference proteome</keyword>
<dbReference type="Proteomes" id="UP000268084">
    <property type="component" value="Chromosome"/>
</dbReference>
<evidence type="ECO:0000313" key="8">
    <source>
        <dbReference type="EMBL" id="AZI57711.1"/>
    </source>
</evidence>
<feature type="transmembrane region" description="Helical" evidence="6">
    <location>
        <begin position="89"/>
        <end position="106"/>
    </location>
</feature>
<protein>
    <submittedName>
        <fullName evidence="8">DUF3817 domain-containing protein</fullName>
    </submittedName>
</protein>
<keyword evidence="2" id="KW-1003">Cell membrane</keyword>
<proteinExistence type="predicted"/>
<gene>
    <name evidence="8" type="ORF">EH165_05655</name>
</gene>
<dbReference type="Pfam" id="PF12823">
    <property type="entry name" value="DUF3817"/>
    <property type="match status" value="1"/>
</dbReference>
<dbReference type="KEGG" id="nak:EH165_05655"/>
<dbReference type="PANTHER" id="PTHR40077:SF2">
    <property type="entry name" value="MEMBRANE PROTEIN"/>
    <property type="match status" value="1"/>
</dbReference>
<feature type="domain" description="DUF3817" evidence="7">
    <location>
        <begin position="51"/>
        <end position="137"/>
    </location>
</feature>
<dbReference type="GO" id="GO:0005886">
    <property type="term" value="C:plasma membrane"/>
    <property type="evidence" value="ECO:0007669"/>
    <property type="project" value="UniProtKB-SubCell"/>
</dbReference>
<evidence type="ECO:0000256" key="3">
    <source>
        <dbReference type="ARBA" id="ARBA00022692"/>
    </source>
</evidence>
<dbReference type="NCBIfam" id="TIGR03954">
    <property type="entry name" value="integ_memb_HG"/>
    <property type="match status" value="1"/>
</dbReference>
<reference evidence="8 9" key="2">
    <citation type="submission" date="2018-12" db="EMBL/GenBank/DDBJ databases">
        <title>Nakamurella antarcticus sp. nov., isolated from Antarctica South Shetland Islands soil.</title>
        <authorList>
            <person name="Peng F."/>
        </authorList>
    </citation>
    <scope>NUCLEOTIDE SEQUENCE [LARGE SCALE GENOMIC DNA]</scope>
    <source>
        <strain evidence="8 9">S14-144</strain>
    </source>
</reference>
<evidence type="ECO:0000256" key="2">
    <source>
        <dbReference type="ARBA" id="ARBA00022475"/>
    </source>
</evidence>
<name>A0A3G8ZVL0_9ACTN</name>